<comment type="caution">
    <text evidence="7">The sequence shown here is derived from an EMBL/GenBank/DDBJ whole genome shotgun (WGS) entry which is preliminary data.</text>
</comment>
<feature type="domain" description="TIR" evidence="6">
    <location>
        <begin position="13"/>
        <end position="118"/>
    </location>
</feature>
<evidence type="ECO:0000259" key="5">
    <source>
        <dbReference type="Pfam" id="PF13191"/>
    </source>
</evidence>
<feature type="domain" description="CHAT" evidence="4">
    <location>
        <begin position="239"/>
        <end position="518"/>
    </location>
</feature>
<dbReference type="EMBL" id="BMNK01000001">
    <property type="protein sequence ID" value="GGP01923.1"/>
    <property type="molecule type" value="Genomic_DNA"/>
</dbReference>
<dbReference type="Pfam" id="PF13374">
    <property type="entry name" value="TPR_10"/>
    <property type="match status" value="1"/>
</dbReference>
<dbReference type="SUPFAM" id="SSF52540">
    <property type="entry name" value="P-loop containing nucleoside triphosphate hydrolases"/>
    <property type="match status" value="1"/>
</dbReference>
<evidence type="ECO:0000256" key="2">
    <source>
        <dbReference type="ARBA" id="ARBA00022803"/>
    </source>
</evidence>
<dbReference type="InterPro" id="IPR027417">
    <property type="entry name" value="P-loop_NTPase"/>
</dbReference>
<dbReference type="SUPFAM" id="SSF52200">
    <property type="entry name" value="Toll/Interleukin receptor TIR domain"/>
    <property type="match status" value="1"/>
</dbReference>
<dbReference type="InterPro" id="IPR000157">
    <property type="entry name" value="TIR_dom"/>
</dbReference>
<gene>
    <name evidence="7" type="ORF">GCM10012278_07100</name>
</gene>
<dbReference type="InterPro" id="IPR035897">
    <property type="entry name" value="Toll_tir_struct_dom_sf"/>
</dbReference>
<dbReference type="PROSITE" id="PS50005">
    <property type="entry name" value="TPR"/>
    <property type="match status" value="6"/>
</dbReference>
<reference evidence="7" key="2">
    <citation type="submission" date="2020-09" db="EMBL/GenBank/DDBJ databases">
        <authorList>
            <person name="Sun Q."/>
            <person name="Zhou Y."/>
        </authorList>
    </citation>
    <scope>NUCLEOTIDE SEQUENCE</scope>
    <source>
        <strain evidence="7">CGMCC 4.7430</strain>
    </source>
</reference>
<evidence type="ECO:0000259" key="6">
    <source>
        <dbReference type="Pfam" id="PF13676"/>
    </source>
</evidence>
<evidence type="ECO:0000256" key="1">
    <source>
        <dbReference type="ARBA" id="ARBA00022737"/>
    </source>
</evidence>
<keyword evidence="1" id="KW-0677">Repeat</keyword>
<proteinExistence type="predicted"/>
<dbReference type="Gene3D" id="1.25.40.10">
    <property type="entry name" value="Tetratricopeptide repeat domain"/>
    <property type="match status" value="3"/>
</dbReference>
<dbReference type="RefSeq" id="WP_189136974.1">
    <property type="nucleotide sequence ID" value="NZ_BMNK01000001.1"/>
</dbReference>
<organism evidence="7 8">
    <name type="scientific">Nonomuraea glycinis</name>
    <dbReference type="NCBI Taxonomy" id="2047744"/>
    <lineage>
        <taxon>Bacteria</taxon>
        <taxon>Bacillati</taxon>
        <taxon>Actinomycetota</taxon>
        <taxon>Actinomycetes</taxon>
        <taxon>Streptosporangiales</taxon>
        <taxon>Streptosporangiaceae</taxon>
        <taxon>Nonomuraea</taxon>
    </lineage>
</organism>
<evidence type="ECO:0008006" key="9">
    <source>
        <dbReference type="Google" id="ProtNLM"/>
    </source>
</evidence>
<name>A0A918A2Z9_9ACTN</name>
<dbReference type="InterPro" id="IPR011990">
    <property type="entry name" value="TPR-like_helical_dom_sf"/>
</dbReference>
<feature type="repeat" description="TPR" evidence="3">
    <location>
        <begin position="1111"/>
        <end position="1144"/>
    </location>
</feature>
<feature type="repeat" description="TPR" evidence="3">
    <location>
        <begin position="1271"/>
        <end position="1304"/>
    </location>
</feature>
<protein>
    <recommendedName>
        <fullName evidence="9">Tetratricopeptide repeat protein</fullName>
    </recommendedName>
</protein>
<dbReference type="PANTHER" id="PTHR45641">
    <property type="entry name" value="TETRATRICOPEPTIDE REPEAT PROTEIN (AFU_ORTHOLOGUE AFUA_6G03870)"/>
    <property type="match status" value="1"/>
</dbReference>
<dbReference type="PANTHER" id="PTHR45641:SF19">
    <property type="entry name" value="NEPHROCYSTIN-3"/>
    <property type="match status" value="1"/>
</dbReference>
<keyword evidence="2 3" id="KW-0802">TPR repeat</keyword>
<feature type="repeat" description="TPR" evidence="3">
    <location>
        <begin position="1191"/>
        <end position="1224"/>
    </location>
</feature>
<dbReference type="SUPFAM" id="SSF48452">
    <property type="entry name" value="TPR-like"/>
    <property type="match status" value="2"/>
</dbReference>
<reference evidence="7" key="1">
    <citation type="journal article" date="2014" name="Int. J. Syst. Evol. Microbiol.">
        <title>Complete genome sequence of Corynebacterium casei LMG S-19264T (=DSM 44701T), isolated from a smear-ripened cheese.</title>
        <authorList>
            <consortium name="US DOE Joint Genome Institute (JGI-PGF)"/>
            <person name="Walter F."/>
            <person name="Albersmeier A."/>
            <person name="Kalinowski J."/>
            <person name="Ruckert C."/>
        </authorList>
    </citation>
    <scope>NUCLEOTIDE SEQUENCE</scope>
    <source>
        <strain evidence="7">CGMCC 4.7430</strain>
    </source>
</reference>
<dbReference type="InterPro" id="IPR019734">
    <property type="entry name" value="TPR_rpt"/>
</dbReference>
<dbReference type="Pfam" id="PF13191">
    <property type="entry name" value="AAA_16"/>
    <property type="match status" value="1"/>
</dbReference>
<dbReference type="Pfam" id="PF13424">
    <property type="entry name" value="TPR_12"/>
    <property type="match status" value="3"/>
</dbReference>
<dbReference type="Proteomes" id="UP000660745">
    <property type="component" value="Unassembled WGS sequence"/>
</dbReference>
<dbReference type="InterPro" id="IPR024983">
    <property type="entry name" value="CHAT_dom"/>
</dbReference>
<dbReference type="Pfam" id="PF13676">
    <property type="entry name" value="TIR_2"/>
    <property type="match status" value="1"/>
</dbReference>
<dbReference type="SMART" id="SM00028">
    <property type="entry name" value="TPR"/>
    <property type="match status" value="7"/>
</dbReference>
<dbReference type="InterPro" id="IPR041664">
    <property type="entry name" value="AAA_16"/>
</dbReference>
<evidence type="ECO:0000259" key="4">
    <source>
        <dbReference type="Pfam" id="PF12770"/>
    </source>
</evidence>
<sequence>MSDPTSVEYDLSIVYAQADLSWAKQLQARLATDGFRAALEDYLPGDIIIHTIEEVLTAARTCVFVYSRSTHADRWMAAKYQALLAAPDAYRFIPALIEDVPLDLFAAARAPLDFRGEDQEGPYLGLLLALRGRRPDEAPLPTHRLLRPEGAMHRVLRLGLGEVSYGLAGQEPRARHEPGPLTHALERRLWQLERARTARTSHHVKGSDLAEHPGALLTDRLVTVGRALGETFLSGAAGDALAADLAEARRSNSTLRLGLQVEGELAELPWETLLLPHHDQVLVLDAHTEMFRQPPTEGPPPAIAIKAPLRILAVIAAPEGPDAGPLLHMEDELRLILDAVDEARRHAAAHVRILNQGTLAAITQALKQERFHVLHISCHAKPGVLLLENAVGGVHEVTAQELATAINPNEGVPLVVLSGCSTALDTRTADKPTGSTEEKTLIGLARGLLDAGVPAVLAMTTSVTDRYASLLTGALYQELAIRPRPEVLTALSQARHALEQWRRNQPPASPDALLAEWATPALFQRGPGLPLYDIGNGVERVQAPYVPTLDRKVIVRRVGDFVGRRTELRILSSVLRGQHPFVVLHGTGGVGKSTLAAELLAQQGVAAGLVISLVGRTSPDQILTKAADKILVATAALGASAGPLREISQFLRRLDFPWQIRLEALAEALAQLPADVAASIKAPPLTLLLDNFEDNLNLRQTPSFLDEELAAFLTAWTQPGSPRKLIVTSRYPVPLPSDARELLTVLHVGPLLWAEARKLMWRLPGLDGLGLVDQRRAWVVVGGHPRTLEYLDAVLRGGRARFADVRERLEGLLERRGIVDPAGWLRGVGARAVVGGVDAVVAEAVTLAADDVLLADLLGVLPGFARRLLVGVSVYRRPVDRAGLVWPVSAPAPADPEDERRQERLGRLFERVERARETVPGAGLGDVGLSAGELEAARVDLAAVRAVPVVEPVGVDAAVETLAGLGLLAPAQADGGDLAGSGEGGFGGRPGGSGGDGFGGLAGSLVVVHRWTAASLADPGRTPVEEVRAAHVAAAAYWRWRVRTRPQDEQDDLLDMLEVRFHCHAAGDLDGAAEATDWVGERLHRWGAWAWEEQLVREMMAWFPDGSHEQAVIHHQLGRIAQDRGEYAQAETDYRRALTINEELGNQAGIAGSYHQLGRIAELRGEYAQAKTDYHRALTINEELGNQAGMATGYHQLGILAQLRGEYAQAETDYRRALTIKEELGNRVGMARSYHQLGMIAQLRGEYAQAETDYRRALTINEELGDRAGMATGYHQLGRIAELRGEYAQAETDYRRSLTIEEELGNQAGMATGYHQLGMIAQLRGEYVQAETDYRRALTIDEELGNRAGMASTISQVGVLYTETGRTAEAVACNTRALAIRLELQSPEAAIDLYWLARQRHHLGEERFRQHLAELLDTQSIDTLTDWLNQTDTEA</sequence>
<dbReference type="GO" id="GO:0007165">
    <property type="term" value="P:signal transduction"/>
    <property type="evidence" value="ECO:0007669"/>
    <property type="project" value="InterPro"/>
</dbReference>
<feature type="repeat" description="TPR" evidence="3">
    <location>
        <begin position="1151"/>
        <end position="1184"/>
    </location>
</feature>
<dbReference type="Gene3D" id="3.40.50.10140">
    <property type="entry name" value="Toll/interleukin-1 receptor homology (TIR) domain"/>
    <property type="match status" value="1"/>
</dbReference>
<keyword evidence="8" id="KW-1185">Reference proteome</keyword>
<feature type="repeat" description="TPR" evidence="3">
    <location>
        <begin position="1231"/>
        <end position="1264"/>
    </location>
</feature>
<dbReference type="Pfam" id="PF12770">
    <property type="entry name" value="CHAT"/>
    <property type="match status" value="1"/>
</dbReference>
<feature type="repeat" description="TPR" evidence="3">
    <location>
        <begin position="1311"/>
        <end position="1344"/>
    </location>
</feature>
<feature type="domain" description="Orc1-like AAA ATPase" evidence="5">
    <location>
        <begin position="561"/>
        <end position="699"/>
    </location>
</feature>
<evidence type="ECO:0000313" key="8">
    <source>
        <dbReference type="Proteomes" id="UP000660745"/>
    </source>
</evidence>
<evidence type="ECO:0000313" key="7">
    <source>
        <dbReference type="EMBL" id="GGP01923.1"/>
    </source>
</evidence>
<dbReference type="Gene3D" id="3.40.50.300">
    <property type="entry name" value="P-loop containing nucleotide triphosphate hydrolases"/>
    <property type="match status" value="1"/>
</dbReference>
<accession>A0A918A2Z9</accession>
<evidence type="ECO:0000256" key="3">
    <source>
        <dbReference type="PROSITE-ProRule" id="PRU00339"/>
    </source>
</evidence>